<gene>
    <name evidence="2" type="ORF">CEXT_309481</name>
</gene>
<accession>A0AAV4RJL6</accession>
<dbReference type="EMBL" id="BPLR01007883">
    <property type="protein sequence ID" value="GIY20435.1"/>
    <property type="molecule type" value="Genomic_DNA"/>
</dbReference>
<comment type="caution">
    <text evidence="2">The sequence shown here is derived from an EMBL/GenBank/DDBJ whole genome shotgun (WGS) entry which is preliminary data.</text>
</comment>
<evidence type="ECO:0000313" key="3">
    <source>
        <dbReference type="Proteomes" id="UP001054945"/>
    </source>
</evidence>
<dbReference type="AlphaFoldDB" id="A0AAV4RJL6"/>
<evidence type="ECO:0000256" key="1">
    <source>
        <dbReference type="SAM" id="SignalP"/>
    </source>
</evidence>
<dbReference type="Proteomes" id="UP001054945">
    <property type="component" value="Unassembled WGS sequence"/>
</dbReference>
<reference evidence="2 3" key="1">
    <citation type="submission" date="2021-06" db="EMBL/GenBank/DDBJ databases">
        <title>Caerostris extrusa draft genome.</title>
        <authorList>
            <person name="Kono N."/>
            <person name="Arakawa K."/>
        </authorList>
    </citation>
    <scope>NUCLEOTIDE SEQUENCE [LARGE SCALE GENOMIC DNA]</scope>
</reference>
<name>A0AAV4RJL6_CAEEX</name>
<evidence type="ECO:0008006" key="4">
    <source>
        <dbReference type="Google" id="ProtNLM"/>
    </source>
</evidence>
<keyword evidence="3" id="KW-1185">Reference proteome</keyword>
<sequence length="82" mass="9055">MRPCSSTCAFVLLFPSSPFYASSCEGGNRVRSPSCRDIAALKNLFHLTRTGPLDNCFSNKCQQIAINDALTKEEEKEGRLLV</sequence>
<keyword evidence="1" id="KW-0732">Signal</keyword>
<organism evidence="2 3">
    <name type="scientific">Caerostris extrusa</name>
    <name type="common">Bark spider</name>
    <name type="synonym">Caerostris bankana</name>
    <dbReference type="NCBI Taxonomy" id="172846"/>
    <lineage>
        <taxon>Eukaryota</taxon>
        <taxon>Metazoa</taxon>
        <taxon>Ecdysozoa</taxon>
        <taxon>Arthropoda</taxon>
        <taxon>Chelicerata</taxon>
        <taxon>Arachnida</taxon>
        <taxon>Araneae</taxon>
        <taxon>Araneomorphae</taxon>
        <taxon>Entelegynae</taxon>
        <taxon>Araneoidea</taxon>
        <taxon>Araneidae</taxon>
        <taxon>Caerostris</taxon>
    </lineage>
</organism>
<feature type="signal peptide" evidence="1">
    <location>
        <begin position="1"/>
        <end position="23"/>
    </location>
</feature>
<proteinExistence type="predicted"/>
<protein>
    <recommendedName>
        <fullName evidence="4">Secreted protein</fullName>
    </recommendedName>
</protein>
<feature type="chain" id="PRO_5043831365" description="Secreted protein" evidence="1">
    <location>
        <begin position="24"/>
        <end position="82"/>
    </location>
</feature>
<evidence type="ECO:0000313" key="2">
    <source>
        <dbReference type="EMBL" id="GIY20435.1"/>
    </source>
</evidence>